<dbReference type="PRINTS" id="PR00081">
    <property type="entry name" value="GDHRDH"/>
</dbReference>
<dbReference type="AlphaFoldDB" id="J1HP29"/>
<evidence type="ECO:0000256" key="2">
    <source>
        <dbReference type="ARBA" id="ARBA00023002"/>
    </source>
</evidence>
<comment type="similarity">
    <text evidence="1">Belongs to the short-chain dehydrogenases/reductases (SDR) family.</text>
</comment>
<dbReference type="InterPro" id="IPR002347">
    <property type="entry name" value="SDR_fam"/>
</dbReference>
<dbReference type="Pfam" id="PF00106">
    <property type="entry name" value="adh_short"/>
    <property type="match status" value="1"/>
</dbReference>
<reference evidence="4 5" key="1">
    <citation type="submission" date="2012-05" db="EMBL/GenBank/DDBJ databases">
        <authorList>
            <person name="Harkins D.M."/>
            <person name="Madupu R."/>
            <person name="Durkin A.S."/>
            <person name="Torralba M."/>
            <person name="Methe B."/>
            <person name="Sutton G.G."/>
            <person name="Nelson K.E."/>
        </authorList>
    </citation>
    <scope>NUCLEOTIDE SEQUENCE [LARGE SCALE GENOMIC DNA]</scope>
    <source>
        <strain evidence="4 5">F0489</strain>
    </source>
</reference>
<evidence type="ECO:0000256" key="1">
    <source>
        <dbReference type="ARBA" id="ARBA00006484"/>
    </source>
</evidence>
<evidence type="ECO:0000313" key="4">
    <source>
        <dbReference type="EMBL" id="EJF47770.1"/>
    </source>
</evidence>
<dbReference type="PANTHER" id="PTHR44196">
    <property type="entry name" value="DEHYDROGENASE/REDUCTASE SDR FAMILY MEMBER 7B"/>
    <property type="match status" value="1"/>
</dbReference>
<organism evidence="4 5">
    <name type="scientific">Actinomyces massiliensis F0489</name>
    <dbReference type="NCBI Taxonomy" id="1125718"/>
    <lineage>
        <taxon>Bacteria</taxon>
        <taxon>Bacillati</taxon>
        <taxon>Actinomycetota</taxon>
        <taxon>Actinomycetes</taxon>
        <taxon>Actinomycetales</taxon>
        <taxon>Actinomycetaceae</taxon>
        <taxon>Actinomyces</taxon>
    </lineage>
</organism>
<dbReference type="PANTHER" id="PTHR44196:SF1">
    <property type="entry name" value="DEHYDROGENASE_REDUCTASE SDR FAMILY MEMBER 7B"/>
    <property type="match status" value="1"/>
</dbReference>
<sequence>MTVHVVHNNLYLIVNEVRSKEIVVSTVLITGASSGIGRAAASRIRADEGRVVIGMARRPEAMPRGIIPLKADLATPGAAATALAGLPGEVAAPTEFVHCAGYADFAPLELCSPEEAVRQMRVGLFSAAELISRLLPAMRRAGRGRIVLVSSIASRFSSPMGGWYHASKAALEAYADTLRQEVSAFGVRVVVVQPGLVRTSWHDRAMGRLEERTARTPYAQAGRATARYHASSLGGPTVCEVGDVVEAILRSLGSPRPRTRYRVGRGAALAMTLPRLVPDRAWDALTARQFGIDRVRHHEPARR</sequence>
<feature type="domain" description="Ketoreductase" evidence="3">
    <location>
        <begin position="25"/>
        <end position="204"/>
    </location>
</feature>
<gene>
    <name evidence="4" type="ORF">HMPREF1318_1159</name>
</gene>
<dbReference type="Proteomes" id="UP000002941">
    <property type="component" value="Unassembled WGS sequence"/>
</dbReference>
<protein>
    <submittedName>
        <fullName evidence="4">KR domain protein</fullName>
    </submittedName>
</protein>
<dbReference type="SMART" id="SM00822">
    <property type="entry name" value="PKS_KR"/>
    <property type="match status" value="1"/>
</dbReference>
<dbReference type="EMBL" id="AKFT01000002">
    <property type="protein sequence ID" value="EJF47770.1"/>
    <property type="molecule type" value="Genomic_DNA"/>
</dbReference>
<name>J1HP29_9ACTO</name>
<dbReference type="GO" id="GO:0016020">
    <property type="term" value="C:membrane"/>
    <property type="evidence" value="ECO:0007669"/>
    <property type="project" value="TreeGrafter"/>
</dbReference>
<dbReference type="eggNOG" id="COG0300">
    <property type="taxonomic scope" value="Bacteria"/>
</dbReference>
<dbReference type="PATRIC" id="fig|1125718.3.peg.37"/>
<proteinExistence type="inferred from homology"/>
<accession>J1HP29</accession>
<keyword evidence="2" id="KW-0560">Oxidoreductase</keyword>
<evidence type="ECO:0000259" key="3">
    <source>
        <dbReference type="SMART" id="SM00822"/>
    </source>
</evidence>
<dbReference type="InterPro" id="IPR057326">
    <property type="entry name" value="KR_dom"/>
</dbReference>
<evidence type="ECO:0000313" key="5">
    <source>
        <dbReference type="Proteomes" id="UP000002941"/>
    </source>
</evidence>
<dbReference type="GO" id="GO:0016491">
    <property type="term" value="F:oxidoreductase activity"/>
    <property type="evidence" value="ECO:0007669"/>
    <property type="project" value="UniProtKB-KW"/>
</dbReference>
<dbReference type="SUPFAM" id="SSF51735">
    <property type="entry name" value="NAD(P)-binding Rossmann-fold domains"/>
    <property type="match status" value="1"/>
</dbReference>
<dbReference type="InterPro" id="IPR036291">
    <property type="entry name" value="NAD(P)-bd_dom_sf"/>
</dbReference>
<keyword evidence="5" id="KW-1185">Reference proteome</keyword>
<comment type="caution">
    <text evidence="4">The sequence shown here is derived from an EMBL/GenBank/DDBJ whole genome shotgun (WGS) entry which is preliminary data.</text>
</comment>
<dbReference type="Gene3D" id="3.40.50.720">
    <property type="entry name" value="NAD(P)-binding Rossmann-like Domain"/>
    <property type="match status" value="1"/>
</dbReference>